<dbReference type="EnsemblPlants" id="TraesCS3B02G382200.1">
    <property type="protein sequence ID" value="TraesCS3B02G382200.1.cds1"/>
    <property type="gene ID" value="TraesCS3B02G382200"/>
</dbReference>
<organism evidence="2">
    <name type="scientific">Triticum aestivum</name>
    <name type="common">Wheat</name>
    <dbReference type="NCBI Taxonomy" id="4565"/>
    <lineage>
        <taxon>Eukaryota</taxon>
        <taxon>Viridiplantae</taxon>
        <taxon>Streptophyta</taxon>
        <taxon>Embryophyta</taxon>
        <taxon>Tracheophyta</taxon>
        <taxon>Spermatophyta</taxon>
        <taxon>Magnoliopsida</taxon>
        <taxon>Liliopsida</taxon>
        <taxon>Poales</taxon>
        <taxon>Poaceae</taxon>
        <taxon>BOP clade</taxon>
        <taxon>Pooideae</taxon>
        <taxon>Triticodae</taxon>
        <taxon>Triticeae</taxon>
        <taxon>Triticinae</taxon>
        <taxon>Triticum</taxon>
    </lineage>
</organism>
<feature type="region of interest" description="Disordered" evidence="1">
    <location>
        <begin position="29"/>
        <end position="52"/>
    </location>
</feature>
<evidence type="ECO:0000256" key="1">
    <source>
        <dbReference type="SAM" id="MobiDB-lite"/>
    </source>
</evidence>
<name>A0A3B6FS97_WHEAT</name>
<dbReference type="AlphaFoldDB" id="A0A3B6FS97"/>
<proteinExistence type="predicted"/>
<dbReference type="Gramene" id="TraesSYM3B03G01725600.1">
    <property type="protein sequence ID" value="TraesSYM3B03G01725600.1.CDS1"/>
    <property type="gene ID" value="TraesSYM3B03G01725600"/>
</dbReference>
<keyword evidence="3" id="KW-1185">Reference proteome</keyword>
<dbReference type="Gramene" id="TraesCS3B02G382200.1">
    <property type="protein sequence ID" value="TraesCS3B02G382200.1.cds1"/>
    <property type="gene ID" value="TraesCS3B02G382200"/>
</dbReference>
<reference evidence="2" key="2">
    <citation type="submission" date="2018-10" db="UniProtKB">
        <authorList>
            <consortium name="EnsemblPlants"/>
        </authorList>
    </citation>
    <scope>IDENTIFICATION</scope>
</reference>
<evidence type="ECO:0000313" key="3">
    <source>
        <dbReference type="Proteomes" id="UP000019116"/>
    </source>
</evidence>
<evidence type="ECO:0000313" key="2">
    <source>
        <dbReference type="EnsemblPlants" id="TraesCS3B02G382200.1.cds1"/>
    </source>
</evidence>
<dbReference type="Gramene" id="TraesJUL3B03G01717870.1">
    <property type="protein sequence ID" value="TraesJUL3B03G01717870.1.CDS1"/>
    <property type="gene ID" value="TraesJUL3B03G01717870"/>
</dbReference>
<dbReference type="Proteomes" id="UP000019116">
    <property type="component" value="Chromosome 3B"/>
</dbReference>
<dbReference type="Gramene" id="TraesLDM3B03G01702520.1">
    <property type="protein sequence ID" value="TraesLDM3B03G01702520.1.CDS1"/>
    <property type="gene ID" value="TraesLDM3B03G01702520"/>
</dbReference>
<reference evidence="2" key="1">
    <citation type="submission" date="2018-08" db="EMBL/GenBank/DDBJ databases">
        <authorList>
            <person name="Rossello M."/>
        </authorList>
    </citation>
    <scope>NUCLEOTIDE SEQUENCE [LARGE SCALE GENOMIC DNA]</scope>
    <source>
        <strain evidence="2">cv. Chinese Spring</strain>
    </source>
</reference>
<dbReference type="Gramene" id="TraesJAG3B03G01711990.1">
    <property type="protein sequence ID" value="TraesJAG3B03G01711990.1.CDS1"/>
    <property type="gene ID" value="TraesJAG3B03G01711990"/>
</dbReference>
<dbReference type="Gramene" id="TraesARI3B03G01732500.1">
    <property type="protein sequence ID" value="TraesARI3B03G01732500.1.CDS1"/>
    <property type="gene ID" value="TraesARI3B03G01732500"/>
</dbReference>
<dbReference type="Gramene" id="TraesCS3B03G0958100.1">
    <property type="protein sequence ID" value="TraesCS3B03G0958100.1.CDS1"/>
    <property type="gene ID" value="TraesCS3B03G0958100"/>
</dbReference>
<dbReference type="Gramene" id="TraesNOR3B03G01727150.1">
    <property type="protein sequence ID" value="TraesNOR3B03G01727150.1.CDS1"/>
    <property type="gene ID" value="TraesNOR3B03G01727150"/>
</dbReference>
<protein>
    <submittedName>
        <fullName evidence="2">Uncharacterized protein</fullName>
    </submittedName>
</protein>
<accession>A0A3B6FS97</accession>
<dbReference type="Gramene" id="TraesPARA_EIv1.0_0954300.1">
    <property type="protein sequence ID" value="TraesPARA_EIv1.0_0954300.1.CDS1"/>
    <property type="gene ID" value="TraesPARA_EIv1.0_0954300"/>
</dbReference>
<dbReference type="Gramene" id="TraesMAC3B03G01704820.1">
    <property type="protein sequence ID" value="TraesMAC3B03G01704820.1.CDS1"/>
    <property type="gene ID" value="TraesMAC3B03G01704820"/>
</dbReference>
<dbReference type="Gramene" id="TraesLAC3B03G01645580.1">
    <property type="protein sequence ID" value="TraesLAC3B03G01645580.1.CDS1"/>
    <property type="gene ID" value="TraesLAC3B03G01645580"/>
</dbReference>
<sequence length="79" mass="8716">MPVPMTWLTKSARGEVSVRYPVLKSDMKSEAVETMDETTPQMTRLPTTPPLPYPIHDANSRITSLLYCAAKLVSATPVP</sequence>